<organism evidence="2 3">
    <name type="scientific">Meganyctiphanes norvegica</name>
    <name type="common">Northern krill</name>
    <name type="synonym">Thysanopoda norvegica</name>
    <dbReference type="NCBI Taxonomy" id="48144"/>
    <lineage>
        <taxon>Eukaryota</taxon>
        <taxon>Metazoa</taxon>
        <taxon>Ecdysozoa</taxon>
        <taxon>Arthropoda</taxon>
        <taxon>Crustacea</taxon>
        <taxon>Multicrustacea</taxon>
        <taxon>Malacostraca</taxon>
        <taxon>Eumalacostraca</taxon>
        <taxon>Eucarida</taxon>
        <taxon>Euphausiacea</taxon>
        <taxon>Euphausiidae</taxon>
        <taxon>Meganyctiphanes</taxon>
    </lineage>
</organism>
<dbReference type="AlphaFoldDB" id="A0AAV2Q4B1"/>
<accession>A0AAV2Q4B1</accession>
<feature type="region of interest" description="Disordered" evidence="1">
    <location>
        <begin position="77"/>
        <end position="97"/>
    </location>
</feature>
<proteinExistence type="predicted"/>
<keyword evidence="3" id="KW-1185">Reference proteome</keyword>
<protein>
    <submittedName>
        <fullName evidence="2">Uncharacterized protein</fullName>
    </submittedName>
</protein>
<reference evidence="2 3" key="1">
    <citation type="submission" date="2024-05" db="EMBL/GenBank/DDBJ databases">
        <authorList>
            <person name="Wallberg A."/>
        </authorList>
    </citation>
    <scope>NUCLEOTIDE SEQUENCE [LARGE SCALE GENOMIC DNA]</scope>
</reference>
<feature type="non-terminal residue" evidence="2">
    <location>
        <position position="117"/>
    </location>
</feature>
<dbReference type="EMBL" id="CAXKWB010002946">
    <property type="protein sequence ID" value="CAL4068037.1"/>
    <property type="molecule type" value="Genomic_DNA"/>
</dbReference>
<sequence>MATYKHVLGFATENELIQEFINIGTGNCVQPNKYVKFKRLLEKHPASECKGFYSSCSDEYDPLDFCSSNSSDESCSEFSDLSSTSDNEHCLPSGDSKDAMVIGRKDIADAAGHADAE</sequence>
<comment type="caution">
    <text evidence="2">The sequence shown here is derived from an EMBL/GenBank/DDBJ whole genome shotgun (WGS) entry which is preliminary data.</text>
</comment>
<gene>
    <name evidence="2" type="ORF">MNOR_LOCUS6919</name>
</gene>
<evidence type="ECO:0000313" key="2">
    <source>
        <dbReference type="EMBL" id="CAL4068037.1"/>
    </source>
</evidence>
<evidence type="ECO:0000256" key="1">
    <source>
        <dbReference type="SAM" id="MobiDB-lite"/>
    </source>
</evidence>
<dbReference type="Proteomes" id="UP001497623">
    <property type="component" value="Unassembled WGS sequence"/>
</dbReference>
<evidence type="ECO:0000313" key="3">
    <source>
        <dbReference type="Proteomes" id="UP001497623"/>
    </source>
</evidence>
<name>A0AAV2Q4B1_MEGNR</name>